<dbReference type="Pfam" id="PF21831">
    <property type="entry name" value="DUF6891"/>
    <property type="match status" value="1"/>
</dbReference>
<evidence type="ECO:0000313" key="4">
    <source>
        <dbReference type="Proteomes" id="UP000621500"/>
    </source>
</evidence>
<feature type="compositionally biased region" description="Basic and acidic residues" evidence="1">
    <location>
        <begin position="279"/>
        <end position="314"/>
    </location>
</feature>
<organism evidence="3 4">
    <name type="scientific">Plantactinospora mayteni</name>
    <dbReference type="NCBI Taxonomy" id="566021"/>
    <lineage>
        <taxon>Bacteria</taxon>
        <taxon>Bacillati</taxon>
        <taxon>Actinomycetota</taxon>
        <taxon>Actinomycetes</taxon>
        <taxon>Micromonosporales</taxon>
        <taxon>Micromonosporaceae</taxon>
        <taxon>Plantactinospora</taxon>
    </lineage>
</organism>
<evidence type="ECO:0000313" key="3">
    <source>
        <dbReference type="EMBL" id="GIG95408.1"/>
    </source>
</evidence>
<evidence type="ECO:0000256" key="1">
    <source>
        <dbReference type="SAM" id="MobiDB-lite"/>
    </source>
</evidence>
<dbReference type="InterPro" id="IPR054186">
    <property type="entry name" value="DUF6891"/>
</dbReference>
<accession>A0ABQ4EKY2</accession>
<protein>
    <recommendedName>
        <fullName evidence="2">DUF6891 domain-containing protein</fullName>
    </recommendedName>
</protein>
<comment type="caution">
    <text evidence="3">The sequence shown here is derived from an EMBL/GenBank/DDBJ whole genome shotgun (WGS) entry which is preliminary data.</text>
</comment>
<feature type="region of interest" description="Disordered" evidence="1">
    <location>
        <begin position="274"/>
        <end position="314"/>
    </location>
</feature>
<dbReference type="Proteomes" id="UP000621500">
    <property type="component" value="Unassembled WGS sequence"/>
</dbReference>
<keyword evidence="4" id="KW-1185">Reference proteome</keyword>
<feature type="domain" description="DUF6891" evidence="2">
    <location>
        <begin position="21"/>
        <end position="200"/>
    </location>
</feature>
<dbReference type="EMBL" id="BONX01000010">
    <property type="protein sequence ID" value="GIG95408.1"/>
    <property type="molecule type" value="Genomic_DNA"/>
</dbReference>
<reference evidence="3 4" key="1">
    <citation type="submission" date="2021-01" db="EMBL/GenBank/DDBJ databases">
        <title>Whole genome shotgun sequence of Plantactinospora mayteni NBRC 109088.</title>
        <authorList>
            <person name="Komaki H."/>
            <person name="Tamura T."/>
        </authorList>
    </citation>
    <scope>NUCLEOTIDE SEQUENCE [LARGE SCALE GENOMIC DNA]</scope>
    <source>
        <strain evidence="3 4">NBRC 109088</strain>
    </source>
</reference>
<proteinExistence type="predicted"/>
<name>A0ABQ4EKY2_9ACTN</name>
<gene>
    <name evidence="3" type="ORF">Pma05_19810</name>
</gene>
<sequence>MHCGALLLTFAAVEPGDDADEFRHLVEEYVRRHTALGELPYDAIVAGAVEYLDEYDPVRVEALAGEMARTEFAAHAAAQPDWPEPTDSDRLTLAFRALDAAGIVARENFTCCQNCGLAEIGAEVADGETPRGYAFYHQQDAERGAAGEAVWIAYGLFGQPPSAEIGAEVAAVLREHDLPVDWAGETGTRIRVPLTWQRRRTGRLAAFPPPVDDDITVEIEVPDTWRGVYAPTSGPISATRLTSLYLPWLPTGTRLGITLDGATVTVCRDWDTLVGSFPDPDRPESPDRPQSLDRAESPDRAQSPDRDQYSDRAESRVDRYAGMALVRRLRGEPPGSTSDAAAGPADRVGLLDATWEHSAGREYQGVPLTLWESVDVLRRMPVRTGAWASFLGRSGGIVQVRWAERRLWLETPDPEAAASVGRHVTIPEAERMVGVLAVEDRVAVAELGDVATVPWA</sequence>
<evidence type="ECO:0000259" key="2">
    <source>
        <dbReference type="Pfam" id="PF21831"/>
    </source>
</evidence>